<protein>
    <recommendedName>
        <fullName evidence="3">Transmembrane protein</fullName>
    </recommendedName>
</protein>
<feature type="transmembrane region" description="Helical" evidence="1">
    <location>
        <begin position="181"/>
        <end position="208"/>
    </location>
</feature>
<name>A0AB39L2L7_9MICC</name>
<keyword evidence="1" id="KW-1133">Transmembrane helix</keyword>
<proteinExistence type="predicted"/>
<dbReference type="RefSeq" id="WP_369045250.1">
    <property type="nucleotide sequence ID" value="NZ_CP163302.1"/>
</dbReference>
<feature type="transmembrane region" description="Helical" evidence="1">
    <location>
        <begin position="118"/>
        <end position="137"/>
    </location>
</feature>
<sequence>MSIQRAAAPDRTEPFFAPWLGWVALGEFVGFLIPMAAESLVIAADLPDLPGAGLLVVAGLGEGAVLGTAMAWRFSRRIPSLNRRRFIVFTAVAAALAWAVGMLPVVTAAVWIDWSMPLTVAVGLVLGFVLLASIGVGQWLELRRHVPHAWIWVLATAAAWCVGLGAFFMIAPPLWNEGQPLILVLVIGALGAAAMAVAMAAVTGWAAVRLVRRVLPASMAPRG</sequence>
<feature type="transmembrane region" description="Helical" evidence="1">
    <location>
        <begin position="149"/>
        <end position="175"/>
    </location>
</feature>
<keyword evidence="1" id="KW-0812">Transmembrane</keyword>
<dbReference type="EMBL" id="CP163302">
    <property type="protein sequence ID" value="XDP44564.1"/>
    <property type="molecule type" value="Genomic_DNA"/>
</dbReference>
<reference evidence="2" key="1">
    <citation type="submission" date="2024-07" db="EMBL/GenBank/DDBJ databases">
        <authorList>
            <person name="fu j."/>
        </authorList>
    </citation>
    <scope>NUCLEOTIDE SEQUENCE</scope>
    <source>
        <strain evidence="2">P10A9</strain>
    </source>
</reference>
<feature type="transmembrane region" description="Helical" evidence="1">
    <location>
        <begin position="86"/>
        <end position="112"/>
    </location>
</feature>
<evidence type="ECO:0000313" key="2">
    <source>
        <dbReference type="EMBL" id="XDP44564.1"/>
    </source>
</evidence>
<organism evidence="2">
    <name type="scientific">Sinomonas puerhi</name>
    <dbReference type="NCBI Taxonomy" id="3238584"/>
    <lineage>
        <taxon>Bacteria</taxon>
        <taxon>Bacillati</taxon>
        <taxon>Actinomycetota</taxon>
        <taxon>Actinomycetes</taxon>
        <taxon>Micrococcales</taxon>
        <taxon>Micrococcaceae</taxon>
        <taxon>Sinomonas</taxon>
    </lineage>
</organism>
<dbReference type="AlphaFoldDB" id="A0AB39L2L7"/>
<gene>
    <name evidence="2" type="ORF">AB5L97_14980</name>
</gene>
<dbReference type="KEGG" id="spue:AB5L97_14980"/>
<accession>A0AB39L2L7</accession>
<feature type="transmembrane region" description="Helical" evidence="1">
    <location>
        <begin position="53"/>
        <end position="74"/>
    </location>
</feature>
<keyword evidence="1" id="KW-0472">Membrane</keyword>
<evidence type="ECO:0008006" key="3">
    <source>
        <dbReference type="Google" id="ProtNLM"/>
    </source>
</evidence>
<evidence type="ECO:0000256" key="1">
    <source>
        <dbReference type="SAM" id="Phobius"/>
    </source>
</evidence>